<dbReference type="AlphaFoldDB" id="A0AB34JXX6"/>
<keyword evidence="1" id="KW-0507">mRNA processing</keyword>
<gene>
    <name evidence="7" type="ORF">AB1Y20_020629</name>
</gene>
<dbReference type="InterPro" id="IPR012677">
    <property type="entry name" value="Nucleotide-bd_a/b_plait_sf"/>
</dbReference>
<dbReference type="PROSITE" id="PS50102">
    <property type="entry name" value="RRM"/>
    <property type="match status" value="2"/>
</dbReference>
<reference evidence="7 8" key="1">
    <citation type="journal article" date="2024" name="Science">
        <title>Giant polyketide synthase enzymes in the biosynthesis of giant marine polyether toxins.</title>
        <authorList>
            <person name="Fallon T.R."/>
            <person name="Shende V.V."/>
            <person name="Wierzbicki I.H."/>
            <person name="Pendleton A.L."/>
            <person name="Watervoot N.F."/>
            <person name="Auber R.P."/>
            <person name="Gonzalez D.J."/>
            <person name="Wisecaver J.H."/>
            <person name="Moore B.S."/>
        </authorList>
    </citation>
    <scope>NUCLEOTIDE SEQUENCE [LARGE SCALE GENOMIC DNA]</scope>
    <source>
        <strain evidence="7 8">12B1</strain>
    </source>
</reference>
<keyword evidence="3" id="KW-0508">mRNA splicing</keyword>
<dbReference type="GO" id="GO:0003723">
    <property type="term" value="F:RNA binding"/>
    <property type="evidence" value="ECO:0007669"/>
    <property type="project" value="UniProtKB-UniRule"/>
</dbReference>
<dbReference type="Proteomes" id="UP001515480">
    <property type="component" value="Unassembled WGS sequence"/>
</dbReference>
<protein>
    <recommendedName>
        <fullName evidence="6">RRM domain-containing protein</fullName>
    </recommendedName>
</protein>
<proteinExistence type="predicted"/>
<evidence type="ECO:0000313" key="8">
    <source>
        <dbReference type="Proteomes" id="UP001515480"/>
    </source>
</evidence>
<dbReference type="SUPFAM" id="SSF54928">
    <property type="entry name" value="RNA-binding domain, RBD"/>
    <property type="match status" value="2"/>
</dbReference>
<dbReference type="InterPro" id="IPR000504">
    <property type="entry name" value="RRM_dom"/>
</dbReference>
<dbReference type="Pfam" id="PF00076">
    <property type="entry name" value="RRM_1"/>
    <property type="match status" value="1"/>
</dbReference>
<feature type="compositionally biased region" description="Polar residues" evidence="5">
    <location>
        <begin position="188"/>
        <end position="197"/>
    </location>
</feature>
<dbReference type="CDD" id="cd12232">
    <property type="entry name" value="RRM3_U2AF65"/>
    <property type="match status" value="1"/>
</dbReference>
<dbReference type="Gene3D" id="3.30.70.330">
    <property type="match status" value="3"/>
</dbReference>
<evidence type="ECO:0000256" key="4">
    <source>
        <dbReference type="PROSITE-ProRule" id="PRU00176"/>
    </source>
</evidence>
<dbReference type="EMBL" id="JBGBPQ010000004">
    <property type="protein sequence ID" value="KAL1525788.1"/>
    <property type="molecule type" value="Genomic_DNA"/>
</dbReference>
<feature type="compositionally biased region" description="Basic and acidic residues" evidence="5">
    <location>
        <begin position="1"/>
        <end position="14"/>
    </location>
</feature>
<name>A0AB34JXX6_PRYPA</name>
<dbReference type="GO" id="GO:0008380">
    <property type="term" value="P:RNA splicing"/>
    <property type="evidence" value="ECO:0007669"/>
    <property type="project" value="UniProtKB-KW"/>
</dbReference>
<evidence type="ECO:0000256" key="5">
    <source>
        <dbReference type="SAM" id="MobiDB-lite"/>
    </source>
</evidence>
<organism evidence="7 8">
    <name type="scientific">Prymnesium parvum</name>
    <name type="common">Toxic golden alga</name>
    <dbReference type="NCBI Taxonomy" id="97485"/>
    <lineage>
        <taxon>Eukaryota</taxon>
        <taxon>Haptista</taxon>
        <taxon>Haptophyta</taxon>
        <taxon>Prymnesiophyceae</taxon>
        <taxon>Prymnesiales</taxon>
        <taxon>Prymnesiaceae</taxon>
        <taxon>Prymnesium</taxon>
    </lineage>
</organism>
<feature type="region of interest" description="Disordered" evidence="5">
    <location>
        <begin position="1"/>
        <end position="197"/>
    </location>
</feature>
<feature type="compositionally biased region" description="Basic and acidic residues" evidence="5">
    <location>
        <begin position="21"/>
        <end position="36"/>
    </location>
</feature>
<dbReference type="GO" id="GO:0006397">
    <property type="term" value="P:mRNA processing"/>
    <property type="evidence" value="ECO:0007669"/>
    <property type="project" value="UniProtKB-KW"/>
</dbReference>
<accession>A0AB34JXX6</accession>
<evidence type="ECO:0000256" key="1">
    <source>
        <dbReference type="ARBA" id="ARBA00022664"/>
    </source>
</evidence>
<evidence type="ECO:0000256" key="3">
    <source>
        <dbReference type="ARBA" id="ARBA00023187"/>
    </source>
</evidence>
<dbReference type="PANTHER" id="PTHR23139">
    <property type="entry name" value="RNA-BINDING PROTEIN"/>
    <property type="match status" value="1"/>
</dbReference>
<dbReference type="InterPro" id="IPR035979">
    <property type="entry name" value="RBD_domain_sf"/>
</dbReference>
<comment type="caution">
    <text evidence="7">The sequence shown here is derived from an EMBL/GenBank/DDBJ whole genome shotgun (WGS) entry which is preliminary data.</text>
</comment>
<sequence>MSDEGRAEKQKEEAKEEEEGGGEREAEGNEKARGEENAGGGGEGERESEGERERDRHSGRSRDRRERSRERDRRDRDRRDRDRRDSSRERRDSSSRDRRGSSRDRRDSSRDRRGSSRDRRDSSPRDRRGSSRDRRGSSRDRRDSSRDRRESEEPERRRDSLERRDSEAEVSGERKRKKPKWDVDASGKSVSSAPTSTMPNVAQLQAMQQAAMMNAVLQQQAALTRRARRLHVGNLPPGMTVDALKELFNTTMQAASLASDSQPCVNDVHMASDNRFAFVEFRSAFECSNALVLDGMQLLGKPLRVARPNDYQPAPAELVKVLIPASVSAAVTSSALPPQATGMLSLLGGGASPLSTALASGQVGLPGMSGGGLGGVLGGISGISGASLAALSASGGTHANQMALSRRARRLHVGNLPLGVGLTTEMLKQFFNAALVSANLHDTSLSPPEPVVDAMLGTESKFGFIEFRTIAECNSCVALNNIELGGKQLRIERPRDYAPMPESSLDELRKAGILGNTSVSPDGRDLLAPAASAAAPAAPALGSLCSLTMGGASSASSAAPAPLDLRAPTEVVVLQNMVTAEEAASADEMAEILEDTRGECAKHGAVVQCLSPKPGSGGPPGSEIASDRIKMRVYVKFEAQAAAVACAKELHGKMFDKRAVSATFISAATFDSIRILPCYTA</sequence>
<feature type="domain" description="RRM" evidence="6">
    <location>
        <begin position="409"/>
        <end position="496"/>
    </location>
</feature>
<feature type="domain" description="RRM" evidence="6">
    <location>
        <begin position="228"/>
        <end position="310"/>
    </location>
</feature>
<keyword evidence="2 4" id="KW-0694">RNA-binding</keyword>
<dbReference type="SMART" id="SM00360">
    <property type="entry name" value="RRM"/>
    <property type="match status" value="2"/>
</dbReference>
<feature type="compositionally biased region" description="Basic and acidic residues" evidence="5">
    <location>
        <begin position="43"/>
        <end position="173"/>
    </location>
</feature>
<evidence type="ECO:0000259" key="6">
    <source>
        <dbReference type="PROSITE" id="PS50102"/>
    </source>
</evidence>
<evidence type="ECO:0000313" key="7">
    <source>
        <dbReference type="EMBL" id="KAL1525788.1"/>
    </source>
</evidence>
<evidence type="ECO:0000256" key="2">
    <source>
        <dbReference type="ARBA" id="ARBA00022884"/>
    </source>
</evidence>
<keyword evidence="8" id="KW-1185">Reference proteome</keyword>